<gene>
    <name evidence="2" type="primary">NCL1_50899</name>
    <name evidence="2" type="ORF">TNCV_4649161</name>
</gene>
<protein>
    <submittedName>
        <fullName evidence="2">Transposable element Tcb1 transposase</fullName>
    </submittedName>
</protein>
<dbReference type="EMBL" id="BMAU01021353">
    <property type="protein sequence ID" value="GFY19744.1"/>
    <property type="molecule type" value="Genomic_DNA"/>
</dbReference>
<accession>A0A8X6VN45</accession>
<dbReference type="Gene3D" id="3.30.420.10">
    <property type="entry name" value="Ribonuclease H-like superfamily/Ribonuclease H"/>
    <property type="match status" value="1"/>
</dbReference>
<dbReference type="AlphaFoldDB" id="A0A8X6VN45"/>
<dbReference type="InterPro" id="IPR036397">
    <property type="entry name" value="RNaseH_sf"/>
</dbReference>
<organism evidence="2 3">
    <name type="scientific">Trichonephila clavipes</name>
    <name type="common">Golden silk orbweaver</name>
    <name type="synonym">Nephila clavipes</name>
    <dbReference type="NCBI Taxonomy" id="2585209"/>
    <lineage>
        <taxon>Eukaryota</taxon>
        <taxon>Metazoa</taxon>
        <taxon>Ecdysozoa</taxon>
        <taxon>Arthropoda</taxon>
        <taxon>Chelicerata</taxon>
        <taxon>Arachnida</taxon>
        <taxon>Araneae</taxon>
        <taxon>Araneomorphae</taxon>
        <taxon>Entelegynae</taxon>
        <taxon>Araneoidea</taxon>
        <taxon>Nephilidae</taxon>
        <taxon>Trichonephila</taxon>
    </lineage>
</organism>
<feature type="region of interest" description="Disordered" evidence="1">
    <location>
        <begin position="1"/>
        <end position="25"/>
    </location>
</feature>
<evidence type="ECO:0000313" key="3">
    <source>
        <dbReference type="Proteomes" id="UP000887159"/>
    </source>
</evidence>
<proteinExistence type="predicted"/>
<dbReference type="Proteomes" id="UP000887159">
    <property type="component" value="Unassembled WGS sequence"/>
</dbReference>
<dbReference type="GO" id="GO:0003676">
    <property type="term" value="F:nucleic acid binding"/>
    <property type="evidence" value="ECO:0007669"/>
    <property type="project" value="InterPro"/>
</dbReference>
<evidence type="ECO:0000313" key="2">
    <source>
        <dbReference type="EMBL" id="GFY19744.1"/>
    </source>
</evidence>
<comment type="caution">
    <text evidence="2">The sequence shown here is derived from an EMBL/GenBank/DDBJ whole genome shotgun (WGS) entry which is preliminary data.</text>
</comment>
<name>A0A8X6VN45_TRICX</name>
<evidence type="ECO:0000256" key="1">
    <source>
        <dbReference type="SAM" id="MobiDB-lite"/>
    </source>
</evidence>
<keyword evidence="3" id="KW-1185">Reference proteome</keyword>
<sequence length="68" mass="7681">MSPIEPVSDLVGRRLARDPPPAASKGERLLRIQKMWNYFPHADIQNLCDSMPRRIAALIAARGGYTKY</sequence>
<reference evidence="2" key="1">
    <citation type="submission" date="2020-08" db="EMBL/GenBank/DDBJ databases">
        <title>Multicomponent nature underlies the extraordinary mechanical properties of spider dragline silk.</title>
        <authorList>
            <person name="Kono N."/>
            <person name="Nakamura H."/>
            <person name="Mori M."/>
            <person name="Yoshida Y."/>
            <person name="Ohtoshi R."/>
            <person name="Malay A.D."/>
            <person name="Moran D.A.P."/>
            <person name="Tomita M."/>
            <person name="Numata K."/>
            <person name="Arakawa K."/>
        </authorList>
    </citation>
    <scope>NUCLEOTIDE SEQUENCE</scope>
</reference>